<proteinExistence type="predicted"/>
<organism evidence="2 3">
    <name type="scientific">Pseudomonas turukhanskensis</name>
    <dbReference type="NCBI Taxonomy" id="1806536"/>
    <lineage>
        <taxon>Bacteria</taxon>
        <taxon>Pseudomonadati</taxon>
        <taxon>Pseudomonadota</taxon>
        <taxon>Gammaproteobacteria</taxon>
        <taxon>Pseudomonadales</taxon>
        <taxon>Pseudomonadaceae</taxon>
        <taxon>Pseudomonas</taxon>
    </lineage>
</organism>
<keyword evidence="3" id="KW-1185">Reference proteome</keyword>
<evidence type="ECO:0000259" key="1">
    <source>
        <dbReference type="Pfam" id="PF11127"/>
    </source>
</evidence>
<sequence>MVAFEALARELEAHPQNVQGWERAICITSGVAMVGTGLRHGGLLGTVRAALGSVVLLRGLTGRCPAKRVIAERQGELLAVKAKLEAAAEQLAALHAAGTKKSK</sequence>
<dbReference type="EMBL" id="BSFN01000007">
    <property type="protein sequence ID" value="GLK89804.1"/>
    <property type="molecule type" value="Genomic_DNA"/>
</dbReference>
<feature type="domain" description="Inner membrane protein YgaP-like transmembrane" evidence="1">
    <location>
        <begin position="16"/>
        <end position="70"/>
    </location>
</feature>
<evidence type="ECO:0000313" key="3">
    <source>
        <dbReference type="Proteomes" id="UP001143328"/>
    </source>
</evidence>
<dbReference type="InterPro" id="IPR021309">
    <property type="entry name" value="YgaP-like_TM"/>
</dbReference>
<accession>A0A9W6K846</accession>
<dbReference type="AlphaFoldDB" id="A0A9W6K846"/>
<dbReference type="Pfam" id="PF11127">
    <property type="entry name" value="YgaP-like_TM"/>
    <property type="match status" value="1"/>
</dbReference>
<dbReference type="Proteomes" id="UP001143328">
    <property type="component" value="Unassembled WGS sequence"/>
</dbReference>
<gene>
    <name evidence="2" type="ORF">GCM10017655_28660</name>
</gene>
<reference evidence="2" key="2">
    <citation type="submission" date="2023-01" db="EMBL/GenBank/DDBJ databases">
        <authorList>
            <person name="Sun Q."/>
            <person name="Evtushenko L."/>
        </authorList>
    </citation>
    <scope>NUCLEOTIDE SEQUENCE</scope>
    <source>
        <strain evidence="2">VKM B-2935</strain>
    </source>
</reference>
<protein>
    <recommendedName>
        <fullName evidence="1">Inner membrane protein YgaP-like transmembrane domain-containing protein</fullName>
    </recommendedName>
</protein>
<evidence type="ECO:0000313" key="2">
    <source>
        <dbReference type="EMBL" id="GLK89804.1"/>
    </source>
</evidence>
<dbReference type="RefSeq" id="WP_271195990.1">
    <property type="nucleotide sequence ID" value="NZ_BSFN01000007.1"/>
</dbReference>
<comment type="caution">
    <text evidence="2">The sequence shown here is derived from an EMBL/GenBank/DDBJ whole genome shotgun (WGS) entry which is preliminary data.</text>
</comment>
<reference evidence="2" key="1">
    <citation type="journal article" date="2014" name="Int. J. Syst. Evol. Microbiol.">
        <title>Complete genome sequence of Corynebacterium casei LMG S-19264T (=DSM 44701T), isolated from a smear-ripened cheese.</title>
        <authorList>
            <consortium name="US DOE Joint Genome Institute (JGI-PGF)"/>
            <person name="Walter F."/>
            <person name="Albersmeier A."/>
            <person name="Kalinowski J."/>
            <person name="Ruckert C."/>
        </authorList>
    </citation>
    <scope>NUCLEOTIDE SEQUENCE</scope>
    <source>
        <strain evidence="2">VKM B-2935</strain>
    </source>
</reference>
<name>A0A9W6K846_9PSED</name>